<feature type="compositionally biased region" description="Polar residues" evidence="1">
    <location>
        <begin position="170"/>
        <end position="188"/>
    </location>
</feature>
<dbReference type="GO" id="GO:0008270">
    <property type="term" value="F:zinc ion binding"/>
    <property type="evidence" value="ECO:0007669"/>
    <property type="project" value="UniProtKB-KW"/>
</dbReference>
<dbReference type="GO" id="GO:0016020">
    <property type="term" value="C:membrane"/>
    <property type="evidence" value="ECO:0007669"/>
    <property type="project" value="UniProtKB-SubCell"/>
</dbReference>
<dbReference type="EMBL" id="JACGCM010002781">
    <property type="protein sequence ID" value="KAF6135710.1"/>
    <property type="molecule type" value="Genomic_DNA"/>
</dbReference>
<organism evidence="2 3">
    <name type="scientific">Kingdonia uniflora</name>
    <dbReference type="NCBI Taxonomy" id="39325"/>
    <lineage>
        <taxon>Eukaryota</taxon>
        <taxon>Viridiplantae</taxon>
        <taxon>Streptophyta</taxon>
        <taxon>Embryophyta</taxon>
        <taxon>Tracheophyta</taxon>
        <taxon>Spermatophyta</taxon>
        <taxon>Magnoliopsida</taxon>
        <taxon>Ranunculales</taxon>
        <taxon>Circaeasteraceae</taxon>
        <taxon>Kingdonia</taxon>
    </lineage>
</organism>
<dbReference type="Proteomes" id="UP000541444">
    <property type="component" value="Unassembled WGS sequence"/>
</dbReference>
<reference evidence="2 3" key="1">
    <citation type="journal article" date="2020" name="IScience">
        <title>Genome Sequencing of the Endangered Kingdonia uniflora (Circaeasteraceae, Ranunculales) Reveals Potential Mechanisms of Evolutionary Specialization.</title>
        <authorList>
            <person name="Sun Y."/>
            <person name="Deng T."/>
            <person name="Zhang A."/>
            <person name="Moore M.J."/>
            <person name="Landis J.B."/>
            <person name="Lin N."/>
            <person name="Zhang H."/>
            <person name="Zhang X."/>
            <person name="Huang J."/>
            <person name="Zhang X."/>
            <person name="Sun H."/>
            <person name="Wang H."/>
        </authorList>
    </citation>
    <scope>NUCLEOTIDE SEQUENCE [LARGE SCALE GENOMIC DNA]</scope>
    <source>
        <strain evidence="2">TB1705</strain>
        <tissue evidence="2">Leaf</tissue>
    </source>
</reference>
<dbReference type="PANTHER" id="PTHR12981:SF0">
    <property type="entry name" value="ZINC FINGER PROTEIN-LIKE 1"/>
    <property type="match status" value="1"/>
</dbReference>
<comment type="caution">
    <text evidence="2">The sequence shown here is derived from an EMBL/GenBank/DDBJ whole genome shotgun (WGS) entry which is preliminary data.</text>
</comment>
<dbReference type="AlphaFoldDB" id="A0A7J7KZA2"/>
<protein>
    <submittedName>
        <fullName evidence="2">Uncharacterized protein</fullName>
    </submittedName>
</protein>
<evidence type="ECO:0000313" key="2">
    <source>
        <dbReference type="EMBL" id="KAF6135710.1"/>
    </source>
</evidence>
<proteinExistence type="predicted"/>
<gene>
    <name evidence="2" type="ORF">GIB67_028281</name>
</gene>
<feature type="compositionally biased region" description="Basic and acidic residues" evidence="1">
    <location>
        <begin position="159"/>
        <end position="169"/>
    </location>
</feature>
<dbReference type="GO" id="GO:0005794">
    <property type="term" value="C:Golgi apparatus"/>
    <property type="evidence" value="ECO:0007669"/>
    <property type="project" value="TreeGrafter"/>
</dbReference>
<evidence type="ECO:0000256" key="1">
    <source>
        <dbReference type="SAM" id="MobiDB-lite"/>
    </source>
</evidence>
<dbReference type="OrthoDB" id="1916590at2759"/>
<accession>A0A7J7KZA2</accession>
<feature type="region of interest" description="Disordered" evidence="1">
    <location>
        <begin position="118"/>
        <end position="188"/>
    </location>
</feature>
<sequence>MLMHNTALDKFLIGSADIYLLEASTKFATGLEKNLFGNHPVSLPIPESRHPPPAFASDPLVHVSTTTGRGEKNTADSLDSIKDHDGSYPPATGIESSKHSATDIMGINGAGHGPNFVKTGSPAAPGATTRKAPFPVDRQNSEISYYADDEDGNQKKYSRRVEDRLKDSSFNDPTYTNKSLDNSPFGQPSLSFQNTPQGKASYTTLPWDITFEPSNLGPFKTRIVVFNVVIAALNCVLSRWSKSPHSFVLAISIKGHMLKLVPISGKELMELIGGGHLLS</sequence>
<name>A0A7J7KZA2_9MAGN</name>
<evidence type="ECO:0000313" key="3">
    <source>
        <dbReference type="Proteomes" id="UP000541444"/>
    </source>
</evidence>
<keyword evidence="3" id="KW-1185">Reference proteome</keyword>
<dbReference type="PANTHER" id="PTHR12981">
    <property type="entry name" value="ZINC FINGER PROTEIN-LIKE 1"/>
    <property type="match status" value="1"/>
</dbReference>
<dbReference type="InterPro" id="IPR039043">
    <property type="entry name" value="ZFPL1"/>
</dbReference>